<feature type="domain" description="Acyl-CoA oxidase C-terminal" evidence="13">
    <location>
        <begin position="499"/>
        <end position="639"/>
    </location>
</feature>
<feature type="binding site" evidence="12">
    <location>
        <position position="174"/>
    </location>
    <ligand>
        <name>FAD</name>
        <dbReference type="ChEBI" id="CHEBI:57692"/>
    </ligand>
</feature>
<dbReference type="FunFam" id="1.20.140.10:FF:000007">
    <property type="entry name" value="Acyl-coenzyme A oxidase"/>
    <property type="match status" value="1"/>
</dbReference>
<dbReference type="GO" id="GO:0055088">
    <property type="term" value="P:lipid homeostasis"/>
    <property type="evidence" value="ECO:0007669"/>
    <property type="project" value="TreeGrafter"/>
</dbReference>
<dbReference type="AlphaFoldDB" id="A0A8J4PPW1"/>
<evidence type="ECO:0000256" key="4">
    <source>
        <dbReference type="ARBA" id="ARBA00022630"/>
    </source>
</evidence>
<comment type="cofactor">
    <cofactor evidence="1">
        <name>FAD</name>
        <dbReference type="ChEBI" id="CHEBI:57692"/>
    </cofactor>
</comment>
<dbReference type="GO" id="GO:0071949">
    <property type="term" value="F:FAD binding"/>
    <property type="evidence" value="ECO:0007669"/>
    <property type="project" value="InterPro"/>
</dbReference>
<dbReference type="Gene3D" id="1.20.140.10">
    <property type="entry name" value="Butyryl-CoA Dehydrogenase, subunit A, domain 3"/>
    <property type="match status" value="2"/>
</dbReference>
<evidence type="ECO:0000256" key="10">
    <source>
        <dbReference type="PIRNR" id="PIRNR000168"/>
    </source>
</evidence>
<dbReference type="FunFam" id="1.20.140.10:FF:000010">
    <property type="entry name" value="Acyl-coenzyme A oxidase"/>
    <property type="match status" value="1"/>
</dbReference>
<feature type="binding site" evidence="12">
    <location>
        <position position="213"/>
    </location>
    <ligand>
        <name>FAD</name>
        <dbReference type="ChEBI" id="CHEBI:57692"/>
    </ligand>
</feature>
<dbReference type="InterPro" id="IPR036250">
    <property type="entry name" value="AcylCo_DH-like_C"/>
</dbReference>
<evidence type="ECO:0000256" key="9">
    <source>
        <dbReference type="ARBA" id="ARBA00023140"/>
    </source>
</evidence>
<dbReference type="Pfam" id="PF22924">
    <property type="entry name" value="ACOX_C_alpha1"/>
    <property type="match status" value="1"/>
</dbReference>
<dbReference type="Gene3D" id="2.40.110.10">
    <property type="entry name" value="Butyryl-CoA Dehydrogenase, subunit A, domain 2"/>
    <property type="match status" value="1"/>
</dbReference>
<comment type="caution">
    <text evidence="17">The sequence shown here is derived from an EMBL/GenBank/DDBJ whole genome shotgun (WGS) entry which is preliminary data.</text>
</comment>
<dbReference type="SUPFAM" id="SSF56645">
    <property type="entry name" value="Acyl-CoA dehydrogenase NM domain-like"/>
    <property type="match status" value="1"/>
</dbReference>
<evidence type="ECO:0000256" key="8">
    <source>
        <dbReference type="ARBA" id="ARBA00023098"/>
    </source>
</evidence>
<feature type="domain" description="Acyl-CoA oxidase C-alpha1" evidence="16">
    <location>
        <begin position="315"/>
        <end position="469"/>
    </location>
</feature>
<dbReference type="Pfam" id="PF01756">
    <property type="entry name" value="ACOX"/>
    <property type="match status" value="1"/>
</dbReference>
<dbReference type="PIRSF" id="PIRSF000168">
    <property type="entry name" value="Acyl-CoA_oxidase"/>
    <property type="match status" value="1"/>
</dbReference>
<dbReference type="GO" id="GO:0033540">
    <property type="term" value="P:fatty acid beta-oxidation using acyl-CoA oxidase"/>
    <property type="evidence" value="ECO:0007669"/>
    <property type="project" value="TreeGrafter"/>
</dbReference>
<name>A0A8J4PPW1_9MYCE</name>
<proteinExistence type="inferred from homology"/>
<keyword evidence="18" id="KW-1185">Reference proteome</keyword>
<evidence type="ECO:0000259" key="15">
    <source>
        <dbReference type="Pfam" id="PF14749"/>
    </source>
</evidence>
<dbReference type="Proteomes" id="UP000695562">
    <property type="component" value="Unassembled WGS sequence"/>
</dbReference>
<dbReference type="InterPro" id="IPR012258">
    <property type="entry name" value="Acyl-CoA_oxidase"/>
</dbReference>
<dbReference type="SUPFAM" id="SSF47203">
    <property type="entry name" value="Acyl-CoA dehydrogenase C-terminal domain-like"/>
    <property type="match status" value="2"/>
</dbReference>
<keyword evidence="4 10" id="KW-0285">Flavoprotein</keyword>
<dbReference type="FunFam" id="2.40.110.10:FF:000005">
    <property type="entry name" value="Acyl-coenzyme A oxidase"/>
    <property type="match status" value="1"/>
</dbReference>
<evidence type="ECO:0000256" key="5">
    <source>
        <dbReference type="ARBA" id="ARBA00022827"/>
    </source>
</evidence>
<dbReference type="GO" id="GO:0003997">
    <property type="term" value="F:acyl-CoA oxidase activity"/>
    <property type="evidence" value="ECO:0007669"/>
    <property type="project" value="InterPro"/>
</dbReference>
<dbReference type="InterPro" id="IPR046373">
    <property type="entry name" value="Acyl-CoA_Oxase/DH_mid-dom_sf"/>
</dbReference>
<accession>A0A8J4PPW1</accession>
<comment type="similarity">
    <text evidence="3 10">Belongs to the acyl-CoA oxidase family.</text>
</comment>
<keyword evidence="9" id="KW-0576">Peroxisome</keyword>
<keyword evidence="8" id="KW-0443">Lipid metabolism</keyword>
<feature type="domain" description="Acyl-CoA oxidase/dehydrogenase middle" evidence="14">
    <location>
        <begin position="170"/>
        <end position="279"/>
    </location>
</feature>
<dbReference type="EMBL" id="AJWJ01000375">
    <property type="protein sequence ID" value="KAF2071439.1"/>
    <property type="molecule type" value="Genomic_DNA"/>
</dbReference>
<protein>
    <recommendedName>
        <fullName evidence="10">Acyl-coenzyme A oxidase</fullName>
    </recommendedName>
</protein>
<comment type="subcellular location">
    <subcellularLocation>
        <location evidence="2">Peroxisome</location>
    </subcellularLocation>
</comment>
<evidence type="ECO:0000256" key="7">
    <source>
        <dbReference type="ARBA" id="ARBA00023002"/>
    </source>
</evidence>
<keyword evidence="7" id="KW-0560">Oxidoreductase</keyword>
<evidence type="ECO:0000256" key="11">
    <source>
        <dbReference type="PIRSR" id="PIRSR000168-1"/>
    </source>
</evidence>
<evidence type="ECO:0000256" key="6">
    <source>
        <dbReference type="ARBA" id="ARBA00022832"/>
    </source>
</evidence>
<organism evidence="17 18">
    <name type="scientific">Polysphondylium violaceum</name>
    <dbReference type="NCBI Taxonomy" id="133409"/>
    <lineage>
        <taxon>Eukaryota</taxon>
        <taxon>Amoebozoa</taxon>
        <taxon>Evosea</taxon>
        <taxon>Eumycetozoa</taxon>
        <taxon>Dictyostelia</taxon>
        <taxon>Dictyosteliales</taxon>
        <taxon>Dictyosteliaceae</taxon>
        <taxon>Polysphondylium</taxon>
    </lineage>
</organism>
<evidence type="ECO:0000313" key="18">
    <source>
        <dbReference type="Proteomes" id="UP000695562"/>
    </source>
</evidence>
<evidence type="ECO:0000256" key="12">
    <source>
        <dbReference type="PIRSR" id="PIRSR000168-2"/>
    </source>
</evidence>
<dbReference type="InterPro" id="IPR006091">
    <property type="entry name" value="Acyl-CoA_Oxase/DH_mid-dom"/>
</dbReference>
<dbReference type="InterPro" id="IPR029320">
    <property type="entry name" value="Acyl-CoA_ox_N"/>
</dbReference>
<dbReference type="Gene3D" id="1.10.540.10">
    <property type="entry name" value="Acyl-CoA dehydrogenase/oxidase, N-terminal domain"/>
    <property type="match status" value="1"/>
</dbReference>
<evidence type="ECO:0000256" key="2">
    <source>
        <dbReference type="ARBA" id="ARBA00004275"/>
    </source>
</evidence>
<dbReference type="PANTHER" id="PTHR10909:SF352">
    <property type="entry name" value="ACYL-COENZYME A OXIDASE-LIKE PROTEIN"/>
    <property type="match status" value="1"/>
</dbReference>
<evidence type="ECO:0000259" key="13">
    <source>
        <dbReference type="Pfam" id="PF01756"/>
    </source>
</evidence>
<dbReference type="GO" id="GO:0005504">
    <property type="term" value="F:fatty acid binding"/>
    <property type="evidence" value="ECO:0007669"/>
    <property type="project" value="TreeGrafter"/>
</dbReference>
<keyword evidence="5 10" id="KW-0274">FAD</keyword>
<feature type="active site" description="Proton acceptor" evidence="11">
    <location>
        <position position="454"/>
    </location>
</feature>
<dbReference type="Pfam" id="PF14749">
    <property type="entry name" value="Acyl-CoA_ox_N"/>
    <property type="match status" value="1"/>
</dbReference>
<dbReference type="InterPro" id="IPR037069">
    <property type="entry name" value="AcylCoA_DH/ox_N_sf"/>
</dbReference>
<evidence type="ECO:0000259" key="14">
    <source>
        <dbReference type="Pfam" id="PF02770"/>
    </source>
</evidence>
<dbReference type="PANTHER" id="PTHR10909">
    <property type="entry name" value="ELECTRON TRANSPORT OXIDOREDUCTASE"/>
    <property type="match status" value="1"/>
</dbReference>
<keyword evidence="6" id="KW-0276">Fatty acid metabolism</keyword>
<dbReference type="InterPro" id="IPR055060">
    <property type="entry name" value="ACOX_C_alpha1"/>
</dbReference>
<reference evidence="17" key="1">
    <citation type="submission" date="2020-01" db="EMBL/GenBank/DDBJ databases">
        <title>Development of genomics and gene disruption for Polysphondylium violaceum indicates a role for the polyketide synthase stlB in stalk morphogenesis.</title>
        <authorList>
            <person name="Narita B."/>
            <person name="Kawabe Y."/>
            <person name="Kin K."/>
            <person name="Saito T."/>
            <person name="Gibbs R."/>
            <person name="Kuspa A."/>
            <person name="Muzny D."/>
            <person name="Queller D."/>
            <person name="Richards S."/>
            <person name="Strassman J."/>
            <person name="Sucgang R."/>
            <person name="Worley K."/>
            <person name="Schaap P."/>
        </authorList>
    </citation>
    <scope>NUCLEOTIDE SEQUENCE</scope>
    <source>
        <strain evidence="17">QSvi11</strain>
    </source>
</reference>
<dbReference type="InterPro" id="IPR002655">
    <property type="entry name" value="Acyl-CoA_oxidase_C"/>
</dbReference>
<sequence length="649" mass="72902">MESAKRRINHITQNLIGVNDVSSDGSNQDTSSQSSGVLEITKTFDTDSLNRYLFPYNRDMRKKLLEVWRSEPLLTQPTFGLSLKEERELSVIQFKRLLSLAKENISIWDIMNDPKKVAAFTQCYRLKNIATSTLFGVHYSLFGSSILFLGSDEQRNYYLPKVENLDLMGCFALTELGHGSNVQAIETIAEYDHSKEEFVLNSPTITSQKYFIGGAAKNANFSVVFAQLKVGEKMEGVHAFIVKIRDDSGRPTTGVKIGDCGHKMALNGVDNGRLMFNNVRIPRESLLSRYGGVNKAGIYSSPINPAIKRFAHNIGALVFGRYIVSLGSVSFSSVALGVSLRYAFSRKQFFGDDSNAQEKQLITYATHQKRLIPHLANTYAVHFGNEYFIHLLAEKDKKNDKEIHIVASALKSYASWATRDCLQDARECCGGQGFLSENLIGIFKSETEIYTTFEGDNVLLYQQVAKFILSEARRKPVPEFTVQSDSQKKQCDRKYLTSFEFLTTAMNNRLYQNIAYVTDKLTEAIGNGKSVMDAWNDSGNIILRLGIAYSEKFILDKFINGVVNCPDSTAQSVMTLLVSLYGLNIIEKDNWFLRYNYISTDQSEAIYQLIPELCKEIVPHSVSLVDALGFDGNELGATISGDWIEKNKY</sequence>
<dbReference type="GO" id="GO:0005777">
    <property type="term" value="C:peroxisome"/>
    <property type="evidence" value="ECO:0007669"/>
    <property type="project" value="UniProtKB-SubCell"/>
</dbReference>
<evidence type="ECO:0000259" key="16">
    <source>
        <dbReference type="Pfam" id="PF22924"/>
    </source>
</evidence>
<feature type="domain" description="Acyl-coenzyme A oxidase N-terminal" evidence="15">
    <location>
        <begin position="60"/>
        <end position="166"/>
    </location>
</feature>
<dbReference type="InterPro" id="IPR009100">
    <property type="entry name" value="AcylCoA_DH/oxidase_NM_dom_sf"/>
</dbReference>
<evidence type="ECO:0000256" key="1">
    <source>
        <dbReference type="ARBA" id="ARBA00001974"/>
    </source>
</evidence>
<dbReference type="Pfam" id="PF02770">
    <property type="entry name" value="Acyl-CoA_dh_M"/>
    <property type="match status" value="1"/>
</dbReference>
<dbReference type="OrthoDB" id="538336at2759"/>
<gene>
    <name evidence="17" type="ORF">CYY_007247</name>
</gene>
<evidence type="ECO:0000313" key="17">
    <source>
        <dbReference type="EMBL" id="KAF2071439.1"/>
    </source>
</evidence>
<evidence type="ECO:0000256" key="3">
    <source>
        <dbReference type="ARBA" id="ARBA00006288"/>
    </source>
</evidence>